<dbReference type="PANTHER" id="PTHR43767">
    <property type="entry name" value="LONG-CHAIN-FATTY-ACID--COA LIGASE"/>
    <property type="match status" value="1"/>
</dbReference>
<dbReference type="InterPro" id="IPR042099">
    <property type="entry name" value="ANL_N_sf"/>
</dbReference>
<dbReference type="Proteomes" id="UP000182719">
    <property type="component" value="Unassembled WGS sequence"/>
</dbReference>
<feature type="domain" description="AMP-dependent synthetase/ligase" evidence="1">
    <location>
        <begin position="8"/>
        <end position="363"/>
    </location>
</feature>
<dbReference type="InterPro" id="IPR045851">
    <property type="entry name" value="AMP-bd_C_sf"/>
</dbReference>
<protein>
    <submittedName>
        <fullName evidence="3">Acyl-CoA synthetase (AMP-forming)/AMP-acid ligase II</fullName>
    </submittedName>
</protein>
<evidence type="ECO:0000259" key="1">
    <source>
        <dbReference type="Pfam" id="PF00501"/>
    </source>
</evidence>
<dbReference type="Gene3D" id="3.30.300.30">
    <property type="match status" value="1"/>
</dbReference>
<dbReference type="AlphaFoldDB" id="A0A1H7Z3Q8"/>
<dbReference type="InterPro" id="IPR000873">
    <property type="entry name" value="AMP-dep_synth/lig_dom"/>
</dbReference>
<name>A0A1H7Z3Q8_STIAU</name>
<proteinExistence type="predicted"/>
<dbReference type="Pfam" id="PF00501">
    <property type="entry name" value="AMP-binding"/>
    <property type="match status" value="1"/>
</dbReference>
<keyword evidence="3" id="KW-0436">Ligase</keyword>
<feature type="domain" description="AMP-binding enzyme C-terminal" evidence="2">
    <location>
        <begin position="419"/>
        <end position="494"/>
    </location>
</feature>
<evidence type="ECO:0000313" key="4">
    <source>
        <dbReference type="Proteomes" id="UP000182719"/>
    </source>
</evidence>
<dbReference type="InterPro" id="IPR050237">
    <property type="entry name" value="ATP-dep_AMP-bd_enzyme"/>
</dbReference>
<accession>A0A1H7Z3Q8</accession>
<dbReference type="Gene3D" id="3.40.50.12780">
    <property type="entry name" value="N-terminal domain of ligase-like"/>
    <property type="match status" value="1"/>
</dbReference>
<sequence length="838" mass="92824">MTLFHHLFERNVQRFPDKRAIVVDARSATYGQLDRMACRAAQALVQRGLGRGERVALYADASIEALAAVLGIFKAGCVLVTVHHSFSPRKLLFQLQDSGASGLITGLSGDLAPLLQEVPLKAVLHVGAGEAAAGAQEEAGTFEADADDDDARLGAIFYTSGSSANPKGVLVSHKNMLAAFHSVTGYLENTPRDTILSYSTLASDYGFYNILMPLLFGGTAVVEKEIPARGEQMLEVIRREDVTGMQVFPPAVFRLCQAETLEPGSIGPLRYISSSGQPLPLKHIRRLRSAFPQLRIFSNYGLTECKRVAYLPPSEIDQRPGSVGKAIPGVRTYLVDDDGQTLMERGRTGQLAVAGDLVMLRYWNRPEQTSQVLKEHLFGEERVLFTGDLFRTDADGYLYYVCRKDDVFSRGGFKVNPREIETVLMAHEAVAEAVVVPVAEEAVGHVPRAHVVLRAGATLSAEALIQHCAASLDWHMVPTSVVFTDALPRTLTGKTSKRFEMNKDDSAESPKPTDVQEYLSQSAMIRMAGHFHALATGQTQVPRQPVVTRFRGSIPDPRVLAYHDLLVGKTGPLFSHFLASVPCILEEMSRVGAALTRFSEERAQGSDRTFSFYEADAFDGSNGRTLAVFSGGRIRTLTSSPNKANQEPFNQYADHRLSQFIGKSCLEVDASVLASQPEYRAFAEGVDYLYETAAFQFYGTDRDRQIGHVAKLLKPEGLAFFLEKLNHPDAEEYERRERAKDERHKSFYFTPEEIAWKKQQMLAQMENGQVDYETLVASLGRHFQHVYLLWNSTNFYEFVASNDRDAIERFVALIGPPVIPDEFCFDKPAMRKVSGARG</sequence>
<dbReference type="PANTHER" id="PTHR43767:SF1">
    <property type="entry name" value="NONRIBOSOMAL PEPTIDE SYNTHASE PES1 (EUROFUNG)-RELATED"/>
    <property type="match status" value="1"/>
</dbReference>
<dbReference type="Pfam" id="PF13193">
    <property type="entry name" value="AMP-binding_C"/>
    <property type="match status" value="1"/>
</dbReference>
<organism evidence="3 4">
    <name type="scientific">Stigmatella aurantiaca</name>
    <dbReference type="NCBI Taxonomy" id="41"/>
    <lineage>
        <taxon>Bacteria</taxon>
        <taxon>Pseudomonadati</taxon>
        <taxon>Myxococcota</taxon>
        <taxon>Myxococcia</taxon>
        <taxon>Myxococcales</taxon>
        <taxon>Cystobacterineae</taxon>
        <taxon>Archangiaceae</taxon>
        <taxon>Stigmatella</taxon>
    </lineage>
</organism>
<reference evidence="4" key="1">
    <citation type="submission" date="2016-10" db="EMBL/GenBank/DDBJ databases">
        <authorList>
            <person name="Varghese N."/>
            <person name="Submissions S."/>
        </authorList>
    </citation>
    <scope>NUCLEOTIDE SEQUENCE [LARGE SCALE GENOMIC DNA]</scope>
    <source>
        <strain evidence="4">DSM 17044</strain>
    </source>
</reference>
<evidence type="ECO:0000313" key="3">
    <source>
        <dbReference type="EMBL" id="SEM52853.1"/>
    </source>
</evidence>
<gene>
    <name evidence="3" type="ORF">SAMN05444354_11853</name>
</gene>
<dbReference type="RefSeq" id="WP_075009550.1">
    <property type="nucleotide sequence ID" value="NZ_FOAP01000018.1"/>
</dbReference>
<dbReference type="OrthoDB" id="9799237at2"/>
<keyword evidence="4" id="KW-1185">Reference proteome</keyword>
<dbReference type="GO" id="GO:0016878">
    <property type="term" value="F:acid-thiol ligase activity"/>
    <property type="evidence" value="ECO:0007669"/>
    <property type="project" value="UniProtKB-ARBA"/>
</dbReference>
<evidence type="ECO:0000259" key="2">
    <source>
        <dbReference type="Pfam" id="PF13193"/>
    </source>
</evidence>
<dbReference type="InterPro" id="IPR025110">
    <property type="entry name" value="AMP-bd_C"/>
</dbReference>
<dbReference type="SUPFAM" id="SSF56801">
    <property type="entry name" value="Acetyl-CoA synthetase-like"/>
    <property type="match status" value="1"/>
</dbReference>
<dbReference type="EMBL" id="FOAP01000018">
    <property type="protein sequence ID" value="SEM52853.1"/>
    <property type="molecule type" value="Genomic_DNA"/>
</dbReference>